<organism evidence="2 3">
    <name type="scientific">Lyngbya aestuarii BL J</name>
    <dbReference type="NCBI Taxonomy" id="1348334"/>
    <lineage>
        <taxon>Bacteria</taxon>
        <taxon>Bacillati</taxon>
        <taxon>Cyanobacteriota</taxon>
        <taxon>Cyanophyceae</taxon>
        <taxon>Oscillatoriophycideae</taxon>
        <taxon>Oscillatoriales</taxon>
        <taxon>Microcoleaceae</taxon>
        <taxon>Lyngbya</taxon>
    </lineage>
</organism>
<dbReference type="Gene3D" id="3.20.80.10">
    <property type="entry name" value="Regulatory factor, effector binding domain"/>
    <property type="match status" value="1"/>
</dbReference>
<keyword evidence="1" id="KW-0472">Membrane</keyword>
<comment type="caution">
    <text evidence="2">The sequence shown here is derived from an EMBL/GenBank/DDBJ whole genome shotgun (WGS) entry which is preliminary data.</text>
</comment>
<name>U7QBD5_9CYAN</name>
<feature type="transmembrane region" description="Helical" evidence="1">
    <location>
        <begin position="9"/>
        <end position="26"/>
    </location>
</feature>
<dbReference type="PATRIC" id="fig|1348334.3.peg.4697"/>
<evidence type="ECO:0000256" key="1">
    <source>
        <dbReference type="SAM" id="Phobius"/>
    </source>
</evidence>
<dbReference type="SUPFAM" id="SSF55136">
    <property type="entry name" value="Probable bacterial effector-binding domain"/>
    <property type="match status" value="1"/>
</dbReference>
<dbReference type="OrthoDB" id="452500at2"/>
<dbReference type="EMBL" id="AUZM01000065">
    <property type="protein sequence ID" value="ERT05169.1"/>
    <property type="molecule type" value="Genomic_DNA"/>
</dbReference>
<dbReference type="AlphaFoldDB" id="U7QBD5"/>
<keyword evidence="1" id="KW-1133">Transmembrane helix</keyword>
<accession>U7QBD5</accession>
<dbReference type="InterPro" id="IPR011256">
    <property type="entry name" value="Reg_factor_effector_dom_sf"/>
</dbReference>
<keyword evidence="3" id="KW-1185">Reference proteome</keyword>
<gene>
    <name evidence="2" type="ORF">M595_4871</name>
</gene>
<protein>
    <submittedName>
        <fullName evidence="2">GyrI-like small molecule binding domain protein</fullName>
    </submittedName>
</protein>
<sequence length="219" mass="25031">MFPLKLEKLFLPLGIVAIGAIALYAYNSAIAAPLPKGFPAPTDEGRIEVKRYPAYRAATVRYTGDLSMATFRAFDPLFRHINDNEISMTSPVETRYPISTLDPNNTNRNGEAWVSFLYRDTDTYPKEIADNIEVEDIPPMTVVSLGLRGSYDYSSYQDNIKKLHNWLKQNPQYSVVGEPRRFFYDSPFIPEALKRSEIQIPIEEIEEIEETEKTPETEP</sequence>
<proteinExistence type="predicted"/>
<keyword evidence="1" id="KW-0812">Transmembrane</keyword>
<evidence type="ECO:0000313" key="2">
    <source>
        <dbReference type="EMBL" id="ERT05169.1"/>
    </source>
</evidence>
<evidence type="ECO:0000313" key="3">
    <source>
        <dbReference type="Proteomes" id="UP000017127"/>
    </source>
</evidence>
<dbReference type="Proteomes" id="UP000017127">
    <property type="component" value="Unassembled WGS sequence"/>
</dbReference>
<dbReference type="Pfam" id="PF04832">
    <property type="entry name" value="SOUL"/>
    <property type="match status" value="1"/>
</dbReference>
<reference evidence="2 3" key="1">
    <citation type="journal article" date="2013" name="Front. Microbiol.">
        <title>Comparative genomic analyses of the cyanobacterium, Lyngbya aestuarii BL J, a powerful hydrogen producer.</title>
        <authorList>
            <person name="Kothari A."/>
            <person name="Vaughn M."/>
            <person name="Garcia-Pichel F."/>
        </authorList>
    </citation>
    <scope>NUCLEOTIDE SEQUENCE [LARGE SCALE GENOMIC DNA]</scope>
    <source>
        <strain evidence="2 3">BL J</strain>
    </source>
</reference>
<dbReference type="InterPro" id="IPR006917">
    <property type="entry name" value="SOUL_heme-bd"/>
</dbReference>
<dbReference type="RefSeq" id="WP_023068570.1">
    <property type="nucleotide sequence ID" value="NZ_AUZM01000065.1"/>
</dbReference>